<dbReference type="EMBL" id="JAOVKC010000010">
    <property type="protein sequence ID" value="MCV5622261.1"/>
    <property type="molecule type" value="Genomic_DNA"/>
</dbReference>
<dbReference type="Proteomes" id="UP001208624">
    <property type="component" value="Unassembled WGS sequence"/>
</dbReference>
<evidence type="ECO:0000313" key="19">
    <source>
        <dbReference type="Proteomes" id="UP000271175"/>
    </source>
</evidence>
<organism evidence="7 25">
    <name type="scientific">Escherichia coli</name>
    <dbReference type="NCBI Taxonomy" id="562"/>
    <lineage>
        <taxon>Bacteria</taxon>
        <taxon>Pseudomonadati</taxon>
        <taxon>Pseudomonadota</taxon>
        <taxon>Gammaproteobacteria</taxon>
        <taxon>Enterobacterales</taxon>
        <taxon>Enterobacteriaceae</taxon>
        <taxon>Escherichia</taxon>
    </lineage>
</organism>
<dbReference type="GO" id="GO:0004519">
    <property type="term" value="F:endonuclease activity"/>
    <property type="evidence" value="ECO:0007669"/>
    <property type="project" value="UniProtKB-KW"/>
</dbReference>
<evidence type="ECO:0000259" key="2">
    <source>
        <dbReference type="Pfam" id="PF13391"/>
    </source>
</evidence>
<dbReference type="EMBL" id="AATJQG010000043">
    <property type="protein sequence ID" value="EFM0518651.1"/>
    <property type="molecule type" value="Genomic_DNA"/>
</dbReference>
<evidence type="ECO:0000313" key="8">
    <source>
        <dbReference type="EMBL" id="EFH6650496.1"/>
    </source>
</evidence>
<evidence type="ECO:0000256" key="1">
    <source>
        <dbReference type="SAM" id="MobiDB-lite"/>
    </source>
</evidence>
<reference evidence="15 20" key="5">
    <citation type="journal article" date="2019" name="Microorganisms">
        <title>Characteristics of Carbapenem-Resistant and Colistin-Resistant Escherichia coli Co-Producing NDM-1 and MCR-1 from Pig Farms in China.</title>
        <authorList>
            <person name="Peng Z."/>
            <person name="Li X."/>
            <person name="Hu Z."/>
            <person name="Li Z."/>
            <person name="Lv Y."/>
            <person name="Lei M."/>
            <person name="Wu B."/>
            <person name="Chen H."/>
            <person name="Wang X."/>
        </authorList>
    </citation>
    <scope>NUCLEOTIDE SEQUENCE [LARGE SCALE GENOMIC DNA]</scope>
    <source>
        <strain evidence="15 20">RXD010</strain>
    </source>
</reference>
<dbReference type="Proteomes" id="UP000509260">
    <property type="component" value="Plasmid pMTY18780-1_lncHI2"/>
</dbReference>
<reference evidence="11" key="13">
    <citation type="submission" date="2023-06" db="EMBL/GenBank/DDBJ databases">
        <title>Deciphering the underlying mechanisms mediating the transmission of blaNDM gene from human to animals in China.</title>
        <authorList>
            <person name="Chen K."/>
            <person name="Chen S."/>
        </authorList>
    </citation>
    <scope>NUCLEOTIDE SEQUENCE</scope>
    <source>
        <strain evidence="11">1199</strain>
    </source>
</reference>
<evidence type="ECO:0000313" key="26">
    <source>
        <dbReference type="Proteomes" id="UP000663166"/>
    </source>
</evidence>
<dbReference type="EMBL" id="JASMQD010000002">
    <property type="protein sequence ID" value="MDK2697998.1"/>
    <property type="molecule type" value="Genomic_DNA"/>
</dbReference>
<name>A0A0B1MQF4_ECOLX</name>
<dbReference type="Proteomes" id="UP000528504">
    <property type="component" value="Unassembled WGS sequence"/>
</dbReference>
<dbReference type="GeneID" id="91975248"/>
<dbReference type="Pfam" id="PF13391">
    <property type="entry name" value="HNH_2"/>
    <property type="match status" value="1"/>
</dbReference>
<dbReference type="AlphaFoldDB" id="A0A0B1MQF4"/>
<dbReference type="EMBL" id="LT985297">
    <property type="protein sequence ID" value="SPE02859.1"/>
    <property type="molecule type" value="Genomic_DNA"/>
</dbReference>
<dbReference type="Proteomes" id="UP001211064">
    <property type="component" value="Unassembled WGS sequence"/>
</dbReference>
<dbReference type="Proteomes" id="UP000234238">
    <property type="component" value="Plasmid p14EC029b"/>
</dbReference>
<dbReference type="Proteomes" id="UP000537181">
    <property type="component" value="Unassembled WGS sequence"/>
</dbReference>
<feature type="domain" description="HNH nuclease" evidence="2">
    <location>
        <begin position="324"/>
        <end position="373"/>
    </location>
</feature>
<dbReference type="RefSeq" id="WP_001284752.1">
    <property type="nucleotide sequence ID" value="NZ_AP022541.1"/>
</dbReference>
<dbReference type="InterPro" id="IPR003615">
    <property type="entry name" value="HNH_nuc"/>
</dbReference>
<reference evidence="17" key="4">
    <citation type="submission" date="2018-02" db="EMBL/GenBank/DDBJ databases">
        <authorList>
            <person name="Cohen D.B."/>
            <person name="Kent A.D."/>
        </authorList>
    </citation>
    <scope>NUCLEOTIDE SEQUENCE</scope>
    <source>
        <strain evidence="17">B4-25</strain>
        <plasmid evidence="17">RCS77_p</plasmid>
    </source>
</reference>
<evidence type="ECO:0000313" key="4">
    <source>
        <dbReference type="EMBL" id="AUK03976.1"/>
    </source>
</evidence>
<evidence type="ECO:0000313" key="13">
    <source>
        <dbReference type="EMBL" id="MDK2697998.1"/>
    </source>
</evidence>
<geneLocation type="plasmid" evidence="4">
    <name>p14EC029b</name>
</geneLocation>
<proteinExistence type="predicted"/>
<reference evidence="7 25" key="7">
    <citation type="submission" date="2019-12" db="EMBL/GenBank/DDBJ databases">
        <authorList>
            <consortium name="NARMS: The National Antimicrobial Resistance Monitoring System"/>
        </authorList>
    </citation>
    <scope>NUCLEOTIDE SEQUENCE [LARGE SCALE GENOMIC DNA]</scope>
    <source>
        <strain evidence="14 19">CVM N17EC0276</strain>
        <strain evidence="7 25">CVM N19EC0596</strain>
    </source>
</reference>
<evidence type="ECO:0000313" key="6">
    <source>
        <dbReference type="EMBL" id="EFB1699108.1"/>
    </source>
</evidence>
<reference evidence="3" key="1">
    <citation type="journal article" date="2015" name="Front. Microbiol.">
        <title>Prevalence of extended-spectrum cephalosporin-resistant in a farrowing farm: ST1121 clone harboring IncHI2 plasmid contributes to the dissemination of.</title>
        <authorList>
            <person name="Deng H."/>
            <person name="Si H.B."/>
            <person name="Zeng S.Y."/>
            <person name="Sun J."/>
            <person name="Fang L.X."/>
            <person name="Yang R.S."/>
            <person name="Liu Y.H."/>
            <person name="Liao X.P."/>
        </authorList>
    </citation>
    <scope>NUCLEOTIDE SEQUENCE</scope>
    <source>
        <strain evidence="3">EC5207</strain>
        <plasmid evidence="3">pEC5207</plasmid>
    </source>
</reference>
<gene>
    <name evidence="9" type="ORF">CF22_004761</name>
    <name evidence="4" type="ORF">CR538_27205</name>
    <name evidence="14" type="ORF">D9E49_23985</name>
    <name evidence="15" type="ORF">E4K51_21935</name>
    <name evidence="6" type="ORF">FJQ40_17085</name>
    <name evidence="7" type="ORF">GAJ12_08415</name>
    <name evidence="8" type="ORF">GNW61_17355</name>
    <name evidence="10" type="ORF">J0541_004490</name>
    <name evidence="16" type="ORF">JNP96_28745</name>
    <name evidence="12" type="ORF">NY836_00825</name>
    <name evidence="11" type="ORF">OFN31_10790</name>
    <name evidence="13" type="ORF">QO046_27470</name>
    <name evidence="17" type="ORF">RCS77_P0019</name>
    <name evidence="5" type="ORF">TUM18780_46510</name>
</gene>
<dbReference type="EMBL" id="CP070394">
    <property type="protein sequence ID" value="QSA00255.1"/>
    <property type="molecule type" value="Genomic_DNA"/>
</dbReference>
<dbReference type="GO" id="GO:0016787">
    <property type="term" value="F:hydrolase activity"/>
    <property type="evidence" value="ECO:0007669"/>
    <property type="project" value="UniProtKB-KW"/>
</dbReference>
<evidence type="ECO:0000313" key="22">
    <source>
        <dbReference type="Proteomes" id="UP000528504"/>
    </source>
</evidence>
<evidence type="ECO:0000313" key="20">
    <source>
        <dbReference type="Proteomes" id="UP000460351"/>
    </source>
</evidence>
<dbReference type="EC" id="3.1.-.-" evidence="13"/>
<reference evidence="13" key="12">
    <citation type="submission" date="2023-05" db="EMBL/GenBank/DDBJ databases">
        <title>Efficient inhibition of multidrug-resistant Escherichia coli by a new antibiotic combination.</title>
        <authorList>
            <person name="Lin T."/>
        </authorList>
    </citation>
    <scope>NUCLEOTIDE SEQUENCE</scope>
    <source>
        <strain evidence="13">YmmD45</strain>
    </source>
</reference>
<geneLocation type="plasmid" evidence="16 26">
    <name>pCFSAN083829_1</name>
</geneLocation>
<geneLocation type="plasmid" evidence="3">
    <name>pEC5207</name>
</geneLocation>
<dbReference type="EMBL" id="ROAL01000034">
    <property type="protein sequence ID" value="MIB63415.1"/>
    <property type="molecule type" value="Genomic_DNA"/>
</dbReference>
<dbReference type="EMBL" id="AASDBN010000036">
    <property type="protein sequence ID" value="EFB1699108.1"/>
    <property type="molecule type" value="Genomic_DNA"/>
</dbReference>
<reference evidence="4 18" key="2">
    <citation type="submission" date="2017-10" db="EMBL/GenBank/DDBJ databases">
        <title>mcr-1 positive E.coli isolates in China.</title>
        <authorList>
            <person name="Li B."/>
            <person name="Wang X."/>
        </authorList>
    </citation>
    <scope>NUCLEOTIDE SEQUENCE [LARGE SCALE GENOMIC DNA]</scope>
    <source>
        <strain evidence="4 18">14EC029</strain>
        <plasmid evidence="4">p14EC029b</plasmid>
        <plasmid evidence="18">p14ec029b</plasmid>
    </source>
</reference>
<dbReference type="PATRIC" id="fig|562.7997.peg.3053"/>
<evidence type="ECO:0000313" key="17">
    <source>
        <dbReference type="EMBL" id="SPE02859.1"/>
    </source>
</evidence>
<dbReference type="Proteomes" id="UP000533284">
    <property type="component" value="Unassembled WGS sequence"/>
</dbReference>
<evidence type="ECO:0000313" key="5">
    <source>
        <dbReference type="EMBL" id="BCG39489.1"/>
    </source>
</evidence>
<reference evidence="10" key="3">
    <citation type="journal article" date="2018" name="Genome Biol.">
        <title>SKESA: strategic k-mer extension for scrupulous assemblies.</title>
        <authorList>
            <person name="Souvorov A."/>
            <person name="Agarwala R."/>
            <person name="Lipman D.J."/>
        </authorList>
    </citation>
    <scope>NUCLEOTIDE SEQUENCE</scope>
    <source>
        <strain evidence="10">Escherichia coli</strain>
    </source>
</reference>
<dbReference type="EMBL" id="AP023198">
    <property type="protein sequence ID" value="BCG39489.1"/>
    <property type="molecule type" value="Genomic_DNA"/>
</dbReference>
<evidence type="ECO:0000313" key="15">
    <source>
        <dbReference type="EMBL" id="MQS32768.1"/>
    </source>
</evidence>
<dbReference type="Proteomes" id="UP001223829">
    <property type="component" value="Unassembled WGS sequence"/>
</dbReference>
<evidence type="ECO:0000313" key="24">
    <source>
        <dbReference type="Proteomes" id="UP000533284"/>
    </source>
</evidence>
<evidence type="ECO:0000313" key="12">
    <source>
        <dbReference type="EMBL" id="MDA4175990.1"/>
    </source>
</evidence>
<keyword evidence="3" id="KW-0614">Plasmid</keyword>
<reference evidence="5 21" key="8">
    <citation type="submission" date="2020-06" db="EMBL/GenBank/DDBJ databases">
        <title>Whole-genome sequencing of blaNDM-5 positive Escherichia coli isolated from a Japanese patient with no history of travel abroad.</title>
        <authorList>
            <person name="Ito Y."/>
            <person name="Aoki K."/>
            <person name="Nakayama N."/>
            <person name="Ohtsuka M."/>
            <person name="Ota M."/>
            <person name="Kaneko N."/>
            <person name="Yoshida M."/>
            <person name="Ishii Y."/>
            <person name="Tateda K."/>
            <person name="Matsuse H."/>
        </authorList>
    </citation>
    <scope>NUCLEOTIDE SEQUENCE [LARGE SCALE GENOMIC DNA]</scope>
    <source>
        <strain evidence="5 21">TUM18780</strain>
        <plasmid evidence="5">pMTY18780-1_lncHI2</plasmid>
        <plasmid evidence="21">pmty18780-1_lnchi2 dna</plasmid>
    </source>
</reference>
<evidence type="ECO:0000313" key="23">
    <source>
        <dbReference type="Proteomes" id="UP000530628"/>
    </source>
</evidence>
<evidence type="ECO:0000313" key="18">
    <source>
        <dbReference type="Proteomes" id="UP000234238"/>
    </source>
</evidence>
<dbReference type="EMBL" id="AASWKX010000007">
    <property type="protein sequence ID" value="EFH6165065.1"/>
    <property type="molecule type" value="Genomic_DNA"/>
</dbReference>
<dbReference type="EMBL" id="AASWOY010000045">
    <property type="protein sequence ID" value="EFH6650496.1"/>
    <property type="molecule type" value="Genomic_DNA"/>
</dbReference>
<dbReference type="Proteomes" id="UP000460351">
    <property type="component" value="Unassembled WGS sequence"/>
</dbReference>
<reference evidence="8 23" key="6">
    <citation type="submission" date="2019-11" db="EMBL/GenBank/DDBJ databases">
        <authorList>
            <consortium name="GenomeTrakr network: Whole genome sequencing for foodborne pathogen traceback"/>
        </authorList>
    </citation>
    <scope>NUCLEOTIDE SEQUENCE [LARGE SCALE GENOMIC DNA]</scope>
    <source>
        <strain evidence="9 22">AZ-TG60901</strain>
        <strain evidence="6 24">PSU-1847</strain>
        <strain evidence="8 23">PSU-2072</strain>
    </source>
</reference>
<dbReference type="Proteomes" id="UP000530628">
    <property type="component" value="Unassembled WGS sequence"/>
</dbReference>
<geneLocation type="plasmid" evidence="18">
    <name>p14ec029b</name>
</geneLocation>
<dbReference type="Proteomes" id="UP000663166">
    <property type="component" value="Plasmid pCFSAN083829_1"/>
</dbReference>
<dbReference type="Proteomes" id="UP000271175">
    <property type="component" value="Unassembled WGS sequence"/>
</dbReference>
<accession>A0A0B1MQF4</accession>
<keyword evidence="13" id="KW-0378">Hydrolase</keyword>
<reference evidence="12" key="11">
    <citation type="submission" date="2022-08" db="EMBL/GenBank/DDBJ databases">
        <title>Genome sequencing of human pathogens.</title>
        <authorList>
            <person name="Cao X."/>
        </authorList>
    </citation>
    <scope>NUCLEOTIDE SEQUENCE</scope>
    <source>
        <strain evidence="12">EC16126</strain>
    </source>
</reference>
<evidence type="ECO:0000313" key="14">
    <source>
        <dbReference type="EMBL" id="MIB63415.1"/>
    </source>
</evidence>
<dbReference type="EMBL" id="SQQU01000040">
    <property type="protein sequence ID" value="MQS32768.1"/>
    <property type="molecule type" value="Genomic_DNA"/>
</dbReference>
<dbReference type="EMBL" id="DADUEU010000039">
    <property type="protein sequence ID" value="HBB1575489.1"/>
    <property type="molecule type" value="Genomic_DNA"/>
</dbReference>
<reference evidence="16" key="9">
    <citation type="submission" date="2021-02" db="EMBL/GenBank/DDBJ databases">
        <title>Co-localization of colistin and carbapenem -resistance genes on a novel transferable IncHI2 plasmid in Escherichia coli from chicken-origin.</title>
        <authorList>
            <person name="Hoffmann M."/>
            <person name="Balkey M."/>
            <person name="Ronco T."/>
            <person name="Hendriksen R.S."/>
        </authorList>
    </citation>
    <scope>NUCLEOTIDE SEQUENCE</scope>
    <source>
        <strain evidence="16">CFSAN083829</strain>
        <plasmid evidence="16">pCFSAN083829_1</plasmid>
    </source>
</reference>
<feature type="region of interest" description="Disordered" evidence="1">
    <location>
        <begin position="281"/>
        <end position="307"/>
    </location>
</feature>
<reference evidence="10" key="10">
    <citation type="submission" date="2021-03" db="EMBL/GenBank/DDBJ databases">
        <authorList>
            <consortium name="NCBI Pathogen Detection Project"/>
        </authorList>
    </citation>
    <scope>NUCLEOTIDE SEQUENCE</scope>
    <source>
        <strain evidence="10">Escherichia coli</strain>
    </source>
</reference>
<evidence type="ECO:0000313" key="9">
    <source>
        <dbReference type="EMBL" id="EFM0518651.1"/>
    </source>
</evidence>
<dbReference type="Proteomes" id="UP000870292">
    <property type="component" value="Unassembled WGS sequence"/>
</dbReference>
<dbReference type="EMBL" id="CP024143">
    <property type="protein sequence ID" value="AUK03976.1"/>
    <property type="molecule type" value="Genomic_DNA"/>
</dbReference>
<evidence type="ECO:0000313" key="25">
    <source>
        <dbReference type="Proteomes" id="UP000537181"/>
    </source>
</evidence>
<evidence type="ECO:0000313" key="21">
    <source>
        <dbReference type="Proteomes" id="UP000509260"/>
    </source>
</evidence>
<evidence type="ECO:0000313" key="7">
    <source>
        <dbReference type="EMBL" id="EFH6165065.1"/>
    </source>
</evidence>
<accession>A0A236M9E1</accession>
<dbReference type="EMBL" id="JANWOR010000077">
    <property type="protein sequence ID" value="MDA4175990.1"/>
    <property type="molecule type" value="Genomic_DNA"/>
</dbReference>
<evidence type="ECO:0000313" key="10">
    <source>
        <dbReference type="EMBL" id="HBB1575489.1"/>
    </source>
</evidence>
<evidence type="ECO:0000313" key="16">
    <source>
        <dbReference type="EMBL" id="QSA00255.1"/>
    </source>
</evidence>
<evidence type="ECO:0000313" key="3">
    <source>
        <dbReference type="EMBL" id="ALF34583.1"/>
    </source>
</evidence>
<geneLocation type="plasmid" evidence="21">
    <name>pmty18780-1_lnchi2 dna</name>
</geneLocation>
<dbReference type="EMBL" id="KT347600">
    <property type="protein sequence ID" value="ALF34583.1"/>
    <property type="molecule type" value="Genomic_DNA"/>
</dbReference>
<protein>
    <submittedName>
        <fullName evidence="7 13">HNH endonuclease</fullName>
        <ecNumber evidence="13">3.1.-.-</ecNumber>
    </submittedName>
</protein>
<geneLocation type="plasmid" evidence="5">
    <name>pMTY18780-1_lncHI2</name>
</geneLocation>
<keyword evidence="7" id="KW-0255">Endonuclease</keyword>
<geneLocation type="plasmid" evidence="17">
    <name>RCS77_p</name>
</geneLocation>
<sequence>MANKVKDINHPSINDRERRVLEELGICNGAHFNNLLKIARYRLNAGYSHAETVLSLRCTGSYIERTVMHAPKNTRKKLREHLQKFALETEQNSETVYSNYNTQLRVIREKKQKEHLMAKRKEYIRVRLESCKTRGERLMAFGLIDTIDPEYIQELEDHLAKVSHRKMLEDNDRKVKERNRLLSEMKKNSARLTERIILSEKEEPDEEASLPILVRRYIPGGRAAEFAIYARSNATLPPLEIIEGFLGYPVGGRERSQEDQPKSPPAAIMVAMKTDGIEEKELQPNIPDETTVPGKRKGSKTTVETRPDQASFAEAVRNNCYDQCVITGSRLRQRTEAAHLMEHRNGGVDHYTNGLLLRHDIHDLFDANMIAIHPVTLEVNILAEALAVDHDLAAYQGEFIKPLRKPINTEFLKHRWQVFQHRNQTEQQA</sequence>
<evidence type="ECO:0000313" key="11">
    <source>
        <dbReference type="EMBL" id="MCV5622261.1"/>
    </source>
</evidence>
<keyword evidence="7" id="KW-0540">Nuclease</keyword>